<keyword evidence="2" id="KW-1185">Reference proteome</keyword>
<sequence>MESMHYYHDYLEQCYNTIEKLSTDLHNIYVRRNNLANICYANLNLLESNGITKEIIDDLILGKRVKGVKLLRKLNWSDEAKAVSLRITFNRFVYLSTIRIPKLLAIIRYYDWMCRIPYPIFNQIQRGLNKSLIENLIRGDSVSLGTYIGKFQVQRAVARESVDWAASFRLRDEMIAAGIEVKSFLNPYGKNWHVKSDNPYYWFCKWIRHNMGVDVVPNQIFYKFKPNHCHVNIMTSDKVLRHKSIEEVIKADNLAFDAKLKYMIEHDKTIMDRYPPTKSKRERIKNNEVDEYIRPKLD</sequence>
<evidence type="ECO:0000313" key="2">
    <source>
        <dbReference type="Proteomes" id="UP000827432"/>
    </source>
</evidence>
<dbReference type="KEGG" id="vg:75690691"/>
<evidence type="ECO:0000313" key="1">
    <source>
        <dbReference type="EMBL" id="QWM90389.1"/>
    </source>
</evidence>
<dbReference type="EMBL" id="MZ130489">
    <property type="protein sequence ID" value="QWM90389.1"/>
    <property type="molecule type" value="Genomic_DNA"/>
</dbReference>
<name>A0AAE7RYB8_9CAUD</name>
<dbReference type="GeneID" id="75690691"/>
<dbReference type="RefSeq" id="YP_010359961.1">
    <property type="nucleotide sequence ID" value="NC_062779.1"/>
</dbReference>
<dbReference type="GO" id="GO:0016874">
    <property type="term" value="F:ligase activity"/>
    <property type="evidence" value="ECO:0007669"/>
    <property type="project" value="UniProtKB-KW"/>
</dbReference>
<gene>
    <name evidence="1" type="primary">gp_26526</name>
</gene>
<protein>
    <submittedName>
        <fullName evidence="1">Ligase, tRNA synthase</fullName>
    </submittedName>
</protein>
<dbReference type="Proteomes" id="UP000827432">
    <property type="component" value="Segment"/>
</dbReference>
<keyword evidence="1" id="KW-0436">Ligase</keyword>
<reference evidence="1 2" key="1">
    <citation type="submission" date="2021-04" db="EMBL/GenBank/DDBJ databases">
        <authorList>
            <person name="Shkoporov A.N."/>
            <person name="Stockdale S.R."/>
            <person name="Guerin E."/>
            <person name="Ross R.P."/>
            <person name="Hill C."/>
        </authorList>
    </citation>
    <scope>NUCLEOTIDE SEQUENCE [LARGE SCALE GENOMIC DNA]</scope>
    <source>
        <strain evidence="2">cr2_1</strain>
    </source>
</reference>
<organism evidence="1 2">
    <name type="scientific">uncultured phage cr2_1</name>
    <dbReference type="NCBI Taxonomy" id="2986394"/>
    <lineage>
        <taxon>Viruses</taxon>
        <taxon>Duplodnaviria</taxon>
        <taxon>Heunggongvirae</taxon>
        <taxon>Uroviricota</taxon>
        <taxon>Caudoviricetes</taxon>
        <taxon>Crassvirales</taxon>
        <taxon>Crevaviridae</taxon>
        <taxon>Coarsevirinae</taxon>
        <taxon>Junduvirus</taxon>
        <taxon>Junduvirus communis</taxon>
    </lineage>
</organism>
<proteinExistence type="predicted"/>
<accession>A0AAE7RYB8</accession>